<evidence type="ECO:0000313" key="15">
    <source>
        <dbReference type="EMBL" id="MDN3577841.1"/>
    </source>
</evidence>
<evidence type="ECO:0000256" key="3">
    <source>
        <dbReference type="ARBA" id="ARBA00022448"/>
    </source>
</evidence>
<dbReference type="PANTHER" id="PTHR47234:SF2">
    <property type="entry name" value="TONB-DEPENDENT RECEPTOR"/>
    <property type="match status" value="1"/>
</dbReference>
<dbReference type="SUPFAM" id="SSF56935">
    <property type="entry name" value="Porins"/>
    <property type="match status" value="1"/>
</dbReference>
<evidence type="ECO:0000256" key="1">
    <source>
        <dbReference type="ARBA" id="ARBA00004571"/>
    </source>
</evidence>
<organism evidence="15 16">
    <name type="scientific">Chitinimonas viridis</name>
    <dbReference type="NCBI Taxonomy" id="664880"/>
    <lineage>
        <taxon>Bacteria</taxon>
        <taxon>Pseudomonadati</taxon>
        <taxon>Pseudomonadota</taxon>
        <taxon>Betaproteobacteria</taxon>
        <taxon>Neisseriales</taxon>
        <taxon>Chitinibacteraceae</taxon>
        <taxon>Chitinimonas</taxon>
    </lineage>
</organism>
<feature type="signal peptide" evidence="12">
    <location>
        <begin position="1"/>
        <end position="21"/>
    </location>
</feature>
<proteinExistence type="inferred from homology"/>
<feature type="domain" description="TonB-dependent receptor-like beta-barrel" evidence="13">
    <location>
        <begin position="384"/>
        <end position="900"/>
    </location>
</feature>
<reference evidence="15" key="1">
    <citation type="journal article" date="2014" name="Int. J. Syst. Evol. Microbiol.">
        <title>Complete genome of a new Firmicutes species belonging to the dominant human colonic microbiota ('Ruminococcus bicirculans') reveals two chromosomes and a selective capacity to utilize plant glucans.</title>
        <authorList>
            <consortium name="NISC Comparative Sequencing Program"/>
            <person name="Wegmann U."/>
            <person name="Louis P."/>
            <person name="Goesmann A."/>
            <person name="Henrissat B."/>
            <person name="Duncan S.H."/>
            <person name="Flint H.J."/>
        </authorList>
    </citation>
    <scope>NUCLEOTIDE SEQUENCE</scope>
    <source>
        <strain evidence="15">CECT 7703</strain>
    </source>
</reference>
<evidence type="ECO:0000256" key="10">
    <source>
        <dbReference type="PROSITE-ProRule" id="PRU01360"/>
    </source>
</evidence>
<evidence type="ECO:0000256" key="5">
    <source>
        <dbReference type="ARBA" id="ARBA00022692"/>
    </source>
</evidence>
<keyword evidence="7 10" id="KW-0472">Membrane</keyword>
<feature type="domain" description="TonB-dependent receptor plug" evidence="14">
    <location>
        <begin position="43"/>
        <end position="161"/>
    </location>
</feature>
<comment type="caution">
    <text evidence="15">The sequence shown here is derived from an EMBL/GenBank/DDBJ whole genome shotgun (WGS) entry which is preliminary data.</text>
</comment>
<evidence type="ECO:0000256" key="7">
    <source>
        <dbReference type="ARBA" id="ARBA00023136"/>
    </source>
</evidence>
<dbReference type="Gene3D" id="2.40.170.20">
    <property type="entry name" value="TonB-dependent receptor, beta-barrel domain"/>
    <property type="match status" value="1"/>
</dbReference>
<keyword evidence="6 11" id="KW-0798">TonB box</keyword>
<keyword evidence="12" id="KW-0732">Signal</keyword>
<name>A0ABT8B8A2_9NEIS</name>
<comment type="similarity">
    <text evidence="2 10 11">Belongs to the TonB-dependent receptor family.</text>
</comment>
<evidence type="ECO:0000256" key="12">
    <source>
        <dbReference type="SAM" id="SignalP"/>
    </source>
</evidence>
<keyword evidence="5 10" id="KW-0812">Transmembrane</keyword>
<evidence type="ECO:0000313" key="16">
    <source>
        <dbReference type="Proteomes" id="UP001180081"/>
    </source>
</evidence>
<keyword evidence="9 10" id="KW-0998">Cell outer membrane</keyword>
<evidence type="ECO:0000256" key="4">
    <source>
        <dbReference type="ARBA" id="ARBA00022452"/>
    </source>
</evidence>
<reference evidence="15" key="2">
    <citation type="submission" date="2023-06" db="EMBL/GenBank/DDBJ databases">
        <authorList>
            <person name="Lucena T."/>
            <person name="Sun Q."/>
        </authorList>
    </citation>
    <scope>NUCLEOTIDE SEQUENCE</scope>
    <source>
        <strain evidence="15">CECT 7703</strain>
    </source>
</reference>
<protein>
    <submittedName>
        <fullName evidence="15">TonB-dependent receptor</fullName>
    </submittedName>
</protein>
<keyword evidence="8 15" id="KW-0675">Receptor</keyword>
<dbReference type="InterPro" id="IPR037066">
    <property type="entry name" value="Plug_dom_sf"/>
</dbReference>
<dbReference type="Proteomes" id="UP001180081">
    <property type="component" value="Unassembled WGS sequence"/>
</dbReference>
<comment type="subcellular location">
    <subcellularLocation>
        <location evidence="1 10">Cell outer membrane</location>
        <topology evidence="1 10">Multi-pass membrane protein</topology>
    </subcellularLocation>
</comment>
<dbReference type="EMBL" id="JAUFPU010000018">
    <property type="protein sequence ID" value="MDN3577841.1"/>
    <property type="molecule type" value="Genomic_DNA"/>
</dbReference>
<keyword evidence="4 10" id="KW-1134">Transmembrane beta strand</keyword>
<dbReference type="PROSITE" id="PS52016">
    <property type="entry name" value="TONB_DEPENDENT_REC_3"/>
    <property type="match status" value="1"/>
</dbReference>
<accession>A0ABT8B8A2</accession>
<dbReference type="InterPro" id="IPR036942">
    <property type="entry name" value="Beta-barrel_TonB_sf"/>
</dbReference>
<dbReference type="InterPro" id="IPR012910">
    <property type="entry name" value="Plug_dom"/>
</dbReference>
<dbReference type="Pfam" id="PF07715">
    <property type="entry name" value="Plug"/>
    <property type="match status" value="1"/>
</dbReference>
<sequence length="938" mass="102375">MQMKYLALAVAALGYTGHTHAADTATPIEKIEVTGSNIKRLSKETASPVQVMSREDIQRTGANTFREFIDTLSSSSSSALSDIGGSSSFASGSSGASLRNMGKASTLVLLNSRRVSNYALGDGAQENFVNLDALPTEAIERVEILKDGASAIYGSDAVAGVINIITRRNYTGLKLKASHQQSVDQGKLEQQNASITAGFGNANEDRYNVLINADFYQRDDYTFRELFGESNKTALALNPSIGTFSTFSFPGNLVGGGQTGPLAGCDTSMVQGGLCRFDQWARIGAVPRSKRANFFSSGEFRFSDELKAFGDISYSKIQTKYKGTPPAYGAALGTTEWAAADGSIQVFTPRGLPAQHPLNKSGSEIEFRYRFADAEPLLGTKVDSDQYRFMGGLKGIAGNWDWETAAGYTFAKTVMTQRSQYSRKGFKEVIGDYDMDDPLFFNKAYKIGQQNSREVLNTLFPQYVTQGETSQSFIDGKFSNSALAELPAGPLGIAAGFDLRREDYESKDSDILAKEADLVGRGSSAAQGSRTYGAAFVELNVPVVDKLEAQLAARVDKFENFDAHVSPKLGLRFQASPSLILRGTFAGGFRAPNLLESSDSELRAFAPDLSDPQRCDAATRVYNSLNADADASTNPTEAALLRAKAESVYGDSCSFSLASRTKSNKNLKPETSDSKTLGFVFEPAKGFSVSVDYWHIARKNEINSRSAQEVLNNESNFPGQVTRSAALSALDIEMNQRYAGRADHQITANKLTGITRVYENISKTKTSGYDIDLQTSFRPTGLGKLDVDLSATYTKDLYSWSDELKAYGDNLAGRYRYSRLKSILSADWSYGVYSVGVRTNFASGYALQEDYTDTTYSPAGCARLRYTEAQCRVGSHTTVDLALGYTGIKNLSLMLNVKNLMNRDEPLDLRQYRSDATDTHSNARQLRMVKVSADYKFY</sequence>
<evidence type="ECO:0000256" key="6">
    <source>
        <dbReference type="ARBA" id="ARBA00023077"/>
    </source>
</evidence>
<keyword evidence="16" id="KW-1185">Reference proteome</keyword>
<evidence type="ECO:0000256" key="9">
    <source>
        <dbReference type="ARBA" id="ARBA00023237"/>
    </source>
</evidence>
<evidence type="ECO:0000259" key="14">
    <source>
        <dbReference type="Pfam" id="PF07715"/>
    </source>
</evidence>
<evidence type="ECO:0000256" key="2">
    <source>
        <dbReference type="ARBA" id="ARBA00009810"/>
    </source>
</evidence>
<dbReference type="RefSeq" id="WP_290333247.1">
    <property type="nucleotide sequence ID" value="NZ_JAUFPU010000018.1"/>
</dbReference>
<feature type="chain" id="PRO_5047492597" evidence="12">
    <location>
        <begin position="22"/>
        <end position="938"/>
    </location>
</feature>
<evidence type="ECO:0000259" key="13">
    <source>
        <dbReference type="Pfam" id="PF00593"/>
    </source>
</evidence>
<gene>
    <name evidence="15" type="ORF">QWZ03_13790</name>
</gene>
<dbReference type="Pfam" id="PF00593">
    <property type="entry name" value="TonB_dep_Rec_b-barrel"/>
    <property type="match status" value="1"/>
</dbReference>
<dbReference type="InterPro" id="IPR000531">
    <property type="entry name" value="Beta-barrel_TonB"/>
</dbReference>
<keyword evidence="3 10" id="KW-0813">Transport</keyword>
<evidence type="ECO:0000256" key="8">
    <source>
        <dbReference type="ARBA" id="ARBA00023170"/>
    </source>
</evidence>
<dbReference type="Gene3D" id="2.170.130.10">
    <property type="entry name" value="TonB-dependent receptor, plug domain"/>
    <property type="match status" value="1"/>
</dbReference>
<evidence type="ECO:0000256" key="11">
    <source>
        <dbReference type="RuleBase" id="RU003357"/>
    </source>
</evidence>
<dbReference type="PANTHER" id="PTHR47234">
    <property type="match status" value="1"/>
</dbReference>
<dbReference type="InterPro" id="IPR039426">
    <property type="entry name" value="TonB-dep_rcpt-like"/>
</dbReference>